<protein>
    <submittedName>
        <fullName evidence="1">Uncharacterized protein</fullName>
    </submittedName>
</protein>
<evidence type="ECO:0000313" key="1">
    <source>
        <dbReference type="EMBL" id="EUA32868.1"/>
    </source>
</evidence>
<dbReference type="PATRIC" id="fig|1299334.3.peg.5469"/>
<proteinExistence type="predicted"/>
<comment type="caution">
    <text evidence="1">The sequence shown here is derived from an EMBL/GenBank/DDBJ whole genome shotgun (WGS) entry which is preliminary data.</text>
</comment>
<organism evidence="1">
    <name type="scientific">Mycobacterium xenopi 4042</name>
    <dbReference type="NCBI Taxonomy" id="1299334"/>
    <lineage>
        <taxon>Bacteria</taxon>
        <taxon>Bacillati</taxon>
        <taxon>Actinomycetota</taxon>
        <taxon>Actinomycetes</taxon>
        <taxon>Mycobacteriales</taxon>
        <taxon>Mycobacteriaceae</taxon>
        <taxon>Mycobacterium</taxon>
    </lineage>
</organism>
<accession>X8APC1</accession>
<sequence>MLQDARQTAHDAPEVARALLAAARLARKQARVRRGRARSPLPRPVALGSGDPDDVLVVVPAVSIHVDSADWEARAQALGATGNTLVAGFAAKFAERLGRRCASDGAVTLHIPINVRTEGDTRANAMSIATVRVDPTRLTTDLRDIRTEIRRALTTLREAPDESLQLRALIPFMPTRALKRMVDAGFTDPDVPTLCSNLGDFGPLVCRLDGTDGELVMTRSIGQRVTRRWLNQVGGQMTLQCWRTGGTKIYITVNAYQPGAENTKPALRELAARTLAEFDLTGKID</sequence>
<dbReference type="AlphaFoldDB" id="X8APC1"/>
<gene>
    <name evidence="1" type="ORF">I553_9045</name>
</gene>
<dbReference type="EMBL" id="JAOB01000050">
    <property type="protein sequence ID" value="EUA32868.1"/>
    <property type="molecule type" value="Genomic_DNA"/>
</dbReference>
<name>X8APC1_MYCXE</name>
<reference evidence="1" key="1">
    <citation type="submission" date="2014-01" db="EMBL/GenBank/DDBJ databases">
        <authorList>
            <person name="Brown-Elliot B."/>
            <person name="Wallace R."/>
            <person name="Lenaerts A."/>
            <person name="Ordway D."/>
            <person name="DeGroote M.A."/>
            <person name="Parker T."/>
            <person name="Sizemore C."/>
            <person name="Tallon L.J."/>
            <person name="Sadzewicz L.K."/>
            <person name="Sengamalay N."/>
            <person name="Fraser C.M."/>
            <person name="Hine E."/>
            <person name="Shefchek K.A."/>
            <person name="Das S.P."/>
            <person name="Tettelin H."/>
        </authorList>
    </citation>
    <scope>NUCLEOTIDE SEQUENCE [LARGE SCALE GENOMIC DNA]</scope>
    <source>
        <strain evidence="1">4042</strain>
    </source>
</reference>